<dbReference type="STRING" id="1317122.ATO12_17235"/>
<protein>
    <recommendedName>
        <fullName evidence="3">Multidrug resistance protein MdtA-like beta-barrel domain-containing protein</fullName>
    </recommendedName>
</protein>
<dbReference type="GO" id="GO:1990281">
    <property type="term" value="C:efflux pump complex"/>
    <property type="evidence" value="ECO:0007669"/>
    <property type="project" value="TreeGrafter"/>
</dbReference>
<comment type="subcellular location">
    <subcellularLocation>
        <location evidence="1">Cell membrane</location>
    </subcellularLocation>
</comment>
<accession>A0A023BUN6</accession>
<dbReference type="InterPro" id="IPR058626">
    <property type="entry name" value="MdtA-like_b-barrel"/>
</dbReference>
<feature type="domain" description="Multidrug resistance protein MdtA-like beta-barrel" evidence="3">
    <location>
        <begin position="204"/>
        <end position="246"/>
    </location>
</feature>
<dbReference type="Proteomes" id="UP000023541">
    <property type="component" value="Unassembled WGS sequence"/>
</dbReference>
<dbReference type="Gene3D" id="2.40.420.20">
    <property type="match status" value="1"/>
</dbReference>
<dbReference type="Pfam" id="PF25944">
    <property type="entry name" value="Beta-barrel_RND"/>
    <property type="match status" value="1"/>
</dbReference>
<dbReference type="eggNOG" id="COG0845">
    <property type="taxonomic scope" value="Bacteria"/>
</dbReference>
<dbReference type="GO" id="GO:0015562">
    <property type="term" value="F:efflux transmembrane transporter activity"/>
    <property type="evidence" value="ECO:0007669"/>
    <property type="project" value="TreeGrafter"/>
</dbReference>
<proteinExistence type="inferred from homology"/>
<evidence type="ECO:0000256" key="2">
    <source>
        <dbReference type="ARBA" id="ARBA00009477"/>
    </source>
</evidence>
<comment type="similarity">
    <text evidence="2">Belongs to the membrane fusion protein (MFP) (TC 8.A.1) family.</text>
</comment>
<dbReference type="Gene3D" id="1.10.287.470">
    <property type="entry name" value="Helix hairpin bin"/>
    <property type="match status" value="1"/>
</dbReference>
<dbReference type="InterPro" id="IPR006143">
    <property type="entry name" value="RND_pump_MFP"/>
</dbReference>
<dbReference type="SUPFAM" id="SSF111369">
    <property type="entry name" value="HlyD-like secretion proteins"/>
    <property type="match status" value="1"/>
</dbReference>
<dbReference type="PANTHER" id="PTHR30469">
    <property type="entry name" value="MULTIDRUG RESISTANCE PROTEIN MDTA"/>
    <property type="match status" value="1"/>
</dbReference>
<dbReference type="EMBL" id="AQRA01000005">
    <property type="protein sequence ID" value="EZH73680.1"/>
    <property type="molecule type" value="Genomic_DNA"/>
</dbReference>
<dbReference type="Gene3D" id="2.40.50.100">
    <property type="match status" value="1"/>
</dbReference>
<dbReference type="AlphaFoldDB" id="A0A023BUN6"/>
<dbReference type="Gene3D" id="2.40.30.170">
    <property type="match status" value="1"/>
</dbReference>
<sequence length="323" mass="36242">MENSFAFEKTKVKIATVRKSSLSTLINSNGKLEAIKKVDLKFENEGIIQKINVHEGDMVMKGDVIAYQSSSHLISEMLKNKETLTKTKLNMEDILLGFGYSLKDSLVIPKETMNMVKSRSRLLEAENQIIQTRKQYLATKIVAPFSGVIANISAHEKELSSMSDKICSLIDSSKLFVTFFILEKELGMVSKGDLIEVFPVAMSKKYKGTIRHINPIVDNNGLILIKATIENKDKLLLHGMNVNVNIVKKINDVICIPKKALVDRQGKKIVFTYSKGKSKWNYVRLGYETSDSIIITKGININDTIITDGNINLAHDAEIEFIE</sequence>
<dbReference type="NCBIfam" id="TIGR01730">
    <property type="entry name" value="RND_mfp"/>
    <property type="match status" value="1"/>
</dbReference>
<comment type="caution">
    <text evidence="4">The sequence shown here is derived from an EMBL/GenBank/DDBJ whole genome shotgun (WGS) entry which is preliminary data.</text>
</comment>
<evidence type="ECO:0000256" key="1">
    <source>
        <dbReference type="ARBA" id="ARBA00004236"/>
    </source>
</evidence>
<keyword evidence="5" id="KW-1185">Reference proteome</keyword>
<evidence type="ECO:0000259" key="3">
    <source>
        <dbReference type="Pfam" id="PF25944"/>
    </source>
</evidence>
<gene>
    <name evidence="4" type="ORF">ATO12_17235</name>
</gene>
<organism evidence="4 5">
    <name type="scientific">Aquimarina atlantica</name>
    <dbReference type="NCBI Taxonomy" id="1317122"/>
    <lineage>
        <taxon>Bacteria</taxon>
        <taxon>Pseudomonadati</taxon>
        <taxon>Bacteroidota</taxon>
        <taxon>Flavobacteriia</taxon>
        <taxon>Flavobacteriales</taxon>
        <taxon>Flavobacteriaceae</taxon>
        <taxon>Aquimarina</taxon>
    </lineage>
</organism>
<evidence type="ECO:0000313" key="5">
    <source>
        <dbReference type="Proteomes" id="UP000023541"/>
    </source>
</evidence>
<evidence type="ECO:0000313" key="4">
    <source>
        <dbReference type="EMBL" id="EZH73680.1"/>
    </source>
</evidence>
<name>A0A023BUN6_9FLAO</name>
<reference evidence="4 5" key="1">
    <citation type="submission" date="2014-04" db="EMBL/GenBank/DDBJ databases">
        <title>Aquimarina sp. 22II-S11-z7 Genome Sequencing.</title>
        <authorList>
            <person name="Lai Q."/>
        </authorList>
    </citation>
    <scope>NUCLEOTIDE SEQUENCE [LARGE SCALE GENOMIC DNA]</scope>
    <source>
        <strain evidence="4 5">22II-S11-z7</strain>
    </source>
</reference>